<name>A0A6I3LM22_9FLAO</name>
<protein>
    <submittedName>
        <fullName evidence="3">Glycosyltransferase</fullName>
    </submittedName>
</protein>
<reference evidence="3 4" key="1">
    <citation type="submission" date="2019-11" db="EMBL/GenBank/DDBJ databases">
        <title>Genome of Strain BIT-d1.</title>
        <authorList>
            <person name="Yang Y."/>
        </authorList>
    </citation>
    <scope>NUCLEOTIDE SEQUENCE [LARGE SCALE GENOMIC DNA]</scope>
    <source>
        <strain evidence="3 4">BIT-d1</strain>
    </source>
</reference>
<keyword evidence="4" id="KW-1185">Reference proteome</keyword>
<dbReference type="OrthoDB" id="139410at2"/>
<evidence type="ECO:0000259" key="2">
    <source>
        <dbReference type="Pfam" id="PF00534"/>
    </source>
</evidence>
<dbReference type="SUPFAM" id="SSF53756">
    <property type="entry name" value="UDP-Glycosyltransferase/glycogen phosphorylase"/>
    <property type="match status" value="1"/>
</dbReference>
<keyword evidence="1 3" id="KW-0808">Transferase</keyword>
<dbReference type="EMBL" id="WMJX01000022">
    <property type="protein sequence ID" value="MTG98556.1"/>
    <property type="molecule type" value="Genomic_DNA"/>
</dbReference>
<dbReference type="PANTHER" id="PTHR46401:SF2">
    <property type="entry name" value="GLYCOSYLTRANSFERASE WBBK-RELATED"/>
    <property type="match status" value="1"/>
</dbReference>
<accession>A0A6I3LM22</accession>
<feature type="domain" description="Glycosyl transferase family 1" evidence="2">
    <location>
        <begin position="215"/>
        <end position="326"/>
    </location>
</feature>
<evidence type="ECO:0000313" key="3">
    <source>
        <dbReference type="EMBL" id="MTG98556.1"/>
    </source>
</evidence>
<dbReference type="Gene3D" id="3.40.50.2000">
    <property type="entry name" value="Glycogen Phosphorylase B"/>
    <property type="match status" value="2"/>
</dbReference>
<proteinExistence type="predicted"/>
<dbReference type="Proteomes" id="UP000438760">
    <property type="component" value="Unassembled WGS sequence"/>
</dbReference>
<dbReference type="GO" id="GO:0016757">
    <property type="term" value="F:glycosyltransferase activity"/>
    <property type="evidence" value="ECO:0007669"/>
    <property type="project" value="InterPro"/>
</dbReference>
<dbReference type="InterPro" id="IPR001296">
    <property type="entry name" value="Glyco_trans_1"/>
</dbReference>
<dbReference type="RefSeq" id="WP_155092579.1">
    <property type="nucleotide sequence ID" value="NZ_WMJX01000022.1"/>
</dbReference>
<dbReference type="GO" id="GO:0009103">
    <property type="term" value="P:lipopolysaccharide biosynthetic process"/>
    <property type="evidence" value="ECO:0007669"/>
    <property type="project" value="TreeGrafter"/>
</dbReference>
<gene>
    <name evidence="3" type="ORF">GJV76_10535</name>
</gene>
<evidence type="ECO:0000256" key="1">
    <source>
        <dbReference type="ARBA" id="ARBA00022679"/>
    </source>
</evidence>
<dbReference type="Pfam" id="PF00534">
    <property type="entry name" value="Glycos_transf_1"/>
    <property type="match status" value="1"/>
</dbReference>
<evidence type="ECO:0000313" key="4">
    <source>
        <dbReference type="Proteomes" id="UP000438760"/>
    </source>
</evidence>
<dbReference type="PANTHER" id="PTHR46401">
    <property type="entry name" value="GLYCOSYLTRANSFERASE WBBK-RELATED"/>
    <property type="match status" value="1"/>
</dbReference>
<organism evidence="3 4">
    <name type="scientific">Myroides albus</name>
    <dbReference type="NCBI Taxonomy" id="2562892"/>
    <lineage>
        <taxon>Bacteria</taxon>
        <taxon>Pseudomonadati</taxon>
        <taxon>Bacteroidota</taxon>
        <taxon>Flavobacteriia</taxon>
        <taxon>Flavobacteriales</taxon>
        <taxon>Flavobacteriaceae</taxon>
        <taxon>Myroides</taxon>
    </lineage>
</organism>
<comment type="caution">
    <text evidence="3">The sequence shown here is derived from an EMBL/GenBank/DDBJ whole genome shotgun (WGS) entry which is preliminary data.</text>
</comment>
<dbReference type="AlphaFoldDB" id="A0A6I3LM22"/>
<sequence length="365" mass="43027">MRVLVAVQTYSVPGMKVSHFFVQVRNLYYKKFGLDIDVLNFSTKEDYVIDDIKVYSKNSALVRVKKGEYDILISHQPNLRSHLFFFLKYSKYFKKKIHVFHGHEVLNVRKVYSKPYSFDKSNKFFKNIFQSTYDNLKLIIWNKVYSRDIVNTHYLFVSNWMYDEFLKWTKVDKNTFDRVSSITYNCVGEYFETNNYSLLLPKEFDFITIRGNLNGSKYCIDLINDLAYNNPNMSFLVVGKGTVWNYIKKAPNITWLDTFLTHDEIIKLLDKSKCALMPTRTDAQGLMMCEMATFGIPVITSDIKVCHEVFDDFENVKFIDNNDLKTDLEVILKELEAGLPYTKNTKYFAENTVVKEVKLIRDFFK</sequence>